<protein>
    <submittedName>
        <fullName evidence="5">Helix-turn-helix transcriptional regulator</fullName>
    </submittedName>
</protein>
<evidence type="ECO:0000259" key="4">
    <source>
        <dbReference type="PROSITE" id="PS01124"/>
    </source>
</evidence>
<dbReference type="SMART" id="SM00342">
    <property type="entry name" value="HTH_ARAC"/>
    <property type="match status" value="1"/>
</dbReference>
<proteinExistence type="predicted"/>
<evidence type="ECO:0000313" key="6">
    <source>
        <dbReference type="Proteomes" id="UP001243496"/>
    </source>
</evidence>
<evidence type="ECO:0000256" key="2">
    <source>
        <dbReference type="ARBA" id="ARBA00023125"/>
    </source>
</evidence>
<dbReference type="GO" id="GO:0003700">
    <property type="term" value="F:DNA-binding transcription factor activity"/>
    <property type="evidence" value="ECO:0007669"/>
    <property type="project" value="InterPro"/>
</dbReference>
<dbReference type="PANTHER" id="PTHR43280:SF28">
    <property type="entry name" value="HTH-TYPE TRANSCRIPTIONAL ACTIVATOR RHAS"/>
    <property type="match status" value="1"/>
</dbReference>
<dbReference type="Pfam" id="PF12833">
    <property type="entry name" value="HTH_18"/>
    <property type="match status" value="1"/>
</dbReference>
<organism evidence="5 6">
    <name type="scientific">Anaerostipes hadrus</name>
    <dbReference type="NCBI Taxonomy" id="649756"/>
    <lineage>
        <taxon>Bacteria</taxon>
        <taxon>Bacillati</taxon>
        <taxon>Bacillota</taxon>
        <taxon>Clostridia</taxon>
        <taxon>Lachnospirales</taxon>
        <taxon>Lachnospiraceae</taxon>
        <taxon>Anaerostipes</taxon>
    </lineage>
</organism>
<dbReference type="Proteomes" id="UP001243496">
    <property type="component" value="Chromosome"/>
</dbReference>
<sequence length="341" mass="40151">MDYETMNQKMFELSESEKRYLHGDSFDGWKNVPTQTLDKHTVYRIPGLDYDLSPHSKNDEIYSLIGSHNLLLKRNSRFNEVPEHVHSYIELNYVYSGNCPQTIHGKKITLTKNQVLLIDTDCPHSISYLSESDIMISLMISKEFLKDHLFGQFSKESILSRFFINAITEKTDHDHYLLFHSENDRRISLFFQEFLCECFDPSINSKDILRHLFYVIIAQLINIYENDISQGQTSDSQNYASSIIRYIEEHYKTCTQQSVSEYFHISPNYVSRVLKKYMGFTYMQLIHEKRLTVAAQLLTHSSLSVTAIANEIGYENVSFFYKKFYQKYHCTPKEYKIKKSL</sequence>
<accession>A0AAQ3JFM0</accession>
<dbReference type="SUPFAM" id="SSF46689">
    <property type="entry name" value="Homeodomain-like"/>
    <property type="match status" value="1"/>
</dbReference>
<dbReference type="InterPro" id="IPR014710">
    <property type="entry name" value="RmlC-like_jellyroll"/>
</dbReference>
<dbReference type="EMBL" id="CP132968">
    <property type="protein sequence ID" value="WMD15474.1"/>
    <property type="molecule type" value="Genomic_DNA"/>
</dbReference>
<dbReference type="GO" id="GO:0043565">
    <property type="term" value="F:sequence-specific DNA binding"/>
    <property type="evidence" value="ECO:0007669"/>
    <property type="project" value="InterPro"/>
</dbReference>
<dbReference type="SUPFAM" id="SSF51215">
    <property type="entry name" value="Regulatory protein AraC"/>
    <property type="match status" value="1"/>
</dbReference>
<evidence type="ECO:0000256" key="3">
    <source>
        <dbReference type="ARBA" id="ARBA00023163"/>
    </source>
</evidence>
<dbReference type="AlphaFoldDB" id="A0AAQ3JFM0"/>
<dbReference type="Pfam" id="PF02311">
    <property type="entry name" value="AraC_binding"/>
    <property type="match status" value="1"/>
</dbReference>
<dbReference type="Gene3D" id="2.60.120.10">
    <property type="entry name" value="Jelly Rolls"/>
    <property type="match status" value="1"/>
</dbReference>
<dbReference type="InterPro" id="IPR009057">
    <property type="entry name" value="Homeodomain-like_sf"/>
</dbReference>
<evidence type="ECO:0000313" key="5">
    <source>
        <dbReference type="EMBL" id="WMD15474.1"/>
    </source>
</evidence>
<gene>
    <name evidence="5" type="ORF">RBI15_08770</name>
</gene>
<dbReference type="InterPro" id="IPR037923">
    <property type="entry name" value="HTH-like"/>
</dbReference>
<dbReference type="PROSITE" id="PS01124">
    <property type="entry name" value="HTH_ARAC_FAMILY_2"/>
    <property type="match status" value="1"/>
</dbReference>
<dbReference type="InterPro" id="IPR003313">
    <property type="entry name" value="AraC-bd"/>
</dbReference>
<evidence type="ECO:0000256" key="1">
    <source>
        <dbReference type="ARBA" id="ARBA00023015"/>
    </source>
</evidence>
<dbReference type="InterPro" id="IPR018060">
    <property type="entry name" value="HTH_AraC"/>
</dbReference>
<dbReference type="PANTHER" id="PTHR43280">
    <property type="entry name" value="ARAC-FAMILY TRANSCRIPTIONAL REGULATOR"/>
    <property type="match status" value="1"/>
</dbReference>
<keyword evidence="3" id="KW-0804">Transcription</keyword>
<keyword evidence="2" id="KW-0238">DNA-binding</keyword>
<name>A0AAQ3JFM0_ANAHA</name>
<dbReference type="GeneID" id="92741479"/>
<dbReference type="RefSeq" id="WP_306856231.1">
    <property type="nucleotide sequence ID" value="NZ_CP132968.1"/>
</dbReference>
<dbReference type="Gene3D" id="1.10.10.60">
    <property type="entry name" value="Homeodomain-like"/>
    <property type="match status" value="2"/>
</dbReference>
<keyword evidence="1" id="KW-0805">Transcription regulation</keyword>
<feature type="domain" description="HTH araC/xylS-type" evidence="4">
    <location>
        <begin position="241"/>
        <end position="338"/>
    </location>
</feature>
<reference evidence="5" key="1">
    <citation type="submission" date="2023-08" db="EMBL/GenBank/DDBJ databases">
        <title>Complete Genome Sequences of butyrate producing Anaerostipes hadrus strains BA1 and GIF7 isolated from the terminal ileum of a healthy lean male.</title>
        <authorList>
            <person name="Low A."/>
            <person name="Sheludchenko M."/>
            <person name="Cheng H.E."/>
            <person name="Koh X.Q."/>
            <person name="Lee J."/>
        </authorList>
    </citation>
    <scope>NUCLEOTIDE SEQUENCE</scope>
    <source>
        <strain evidence="5">BA1</strain>
    </source>
</reference>